<evidence type="ECO:0000313" key="2">
    <source>
        <dbReference type="EMBL" id="QHM70205.1"/>
    </source>
</evidence>
<dbReference type="AlphaFoldDB" id="A0A6P1PWR6"/>
<dbReference type="RefSeq" id="WP_160620154.1">
    <property type="nucleotide sequence ID" value="NZ_CP028271.1"/>
</dbReference>
<gene>
    <name evidence="2" type="ORF">C7M51_00466</name>
</gene>
<dbReference type="EMBL" id="CP028271">
    <property type="protein sequence ID" value="QHM70205.1"/>
    <property type="molecule type" value="Genomic_DNA"/>
</dbReference>
<dbReference type="Pfam" id="PF11195">
    <property type="entry name" value="Tad2-like"/>
    <property type="match status" value="1"/>
</dbReference>
<evidence type="ECO:0000313" key="3">
    <source>
        <dbReference type="Proteomes" id="UP000464053"/>
    </source>
</evidence>
<organism evidence="2 3">
    <name type="scientific">Mixta intestinalis</name>
    <dbReference type="NCBI Taxonomy" id="1615494"/>
    <lineage>
        <taxon>Bacteria</taxon>
        <taxon>Pseudomonadati</taxon>
        <taxon>Pseudomonadota</taxon>
        <taxon>Gammaproteobacteria</taxon>
        <taxon>Enterobacterales</taxon>
        <taxon>Erwiniaceae</taxon>
        <taxon>Mixta</taxon>
    </lineage>
</organism>
<keyword evidence="3" id="KW-1185">Reference proteome</keyword>
<dbReference type="Proteomes" id="UP000464053">
    <property type="component" value="Chromosome"/>
</dbReference>
<name>A0A6P1PWR6_9GAMM</name>
<sequence length="263" mass="30404">MSDTDLTAVTGSFEWAMLQVKAGKRALRTLWKDKNMYIVRNPGKKNQVVTKNDYLANSGIAIGKSFDYLPCIEICTTDGNFVPWLPGQVDLEATDWILSEEASEPSEHMLILDIKNGYKYLNKELDEEIWCFHYKNVNSGDNLYCGEVEVIEDNINLATRTPVIGFYYHEATLYNVRRGDIKLSLSISEKYWSQTKDMLVDKGLKVTVDDEKIYLGKPSSVNVIESYCIIDFDYNFSVLNTRLKEKMQEKDVLKRYCIDWYDI</sequence>
<dbReference type="OrthoDB" id="6444161at2"/>
<reference evidence="2 3" key="1">
    <citation type="submission" date="2018-03" db="EMBL/GenBank/DDBJ databases">
        <title>Pantoea intestinalis SRCM103226 isolated form the mealworm.</title>
        <authorList>
            <person name="Jeong D.-Y."/>
            <person name="Kim J.W."/>
        </authorList>
    </citation>
    <scope>NUCLEOTIDE SEQUENCE [LARGE SCALE GENOMIC DNA]</scope>
    <source>
        <strain evidence="2 3">SRCM103226</strain>
    </source>
</reference>
<dbReference type="KEGG" id="mint:C7M51_00466"/>
<feature type="domain" description="Thoeris anti-defense 2-like" evidence="1">
    <location>
        <begin position="12"/>
        <end position="98"/>
    </location>
</feature>
<evidence type="ECO:0000259" key="1">
    <source>
        <dbReference type="Pfam" id="PF11195"/>
    </source>
</evidence>
<dbReference type="InterPro" id="IPR021361">
    <property type="entry name" value="Tad2-like_dom"/>
</dbReference>
<proteinExistence type="predicted"/>
<accession>A0A6P1PWR6</accession>
<protein>
    <recommendedName>
        <fullName evidence="1">Thoeris anti-defense 2-like domain-containing protein</fullName>
    </recommendedName>
</protein>